<evidence type="ECO:0000313" key="2">
    <source>
        <dbReference type="WBParaSite" id="JU765_v2.g9067.t1"/>
    </source>
</evidence>
<organism evidence="1 2">
    <name type="scientific">Panagrolaimus sp. JU765</name>
    <dbReference type="NCBI Taxonomy" id="591449"/>
    <lineage>
        <taxon>Eukaryota</taxon>
        <taxon>Metazoa</taxon>
        <taxon>Ecdysozoa</taxon>
        <taxon>Nematoda</taxon>
        <taxon>Chromadorea</taxon>
        <taxon>Rhabditida</taxon>
        <taxon>Tylenchina</taxon>
        <taxon>Panagrolaimomorpha</taxon>
        <taxon>Panagrolaimoidea</taxon>
        <taxon>Panagrolaimidae</taxon>
        <taxon>Panagrolaimus</taxon>
    </lineage>
</organism>
<accession>A0AC34RQC1</accession>
<sequence>MLRKAVLNFVFVVFVFDFIQCHILNSYRRDCPIQNCPQQQFTCPCKKASNSSRCFAYDNTLQATTIDEAIFSFPDMSDPSPTRSTMVSSSQPSTMSAPSVSSFAGPQMMAAAAVQHSDSDGDRSCNSGACAGCKYWVIQGFAKSYNATIKQSRQQ</sequence>
<name>A0AC34RQC1_9BILA</name>
<dbReference type="WBParaSite" id="JU765_v2.g9067.t1">
    <property type="protein sequence ID" value="JU765_v2.g9067.t1"/>
    <property type="gene ID" value="JU765_v2.g9067"/>
</dbReference>
<proteinExistence type="predicted"/>
<reference evidence="2" key="1">
    <citation type="submission" date="2022-11" db="UniProtKB">
        <authorList>
            <consortium name="WormBaseParasite"/>
        </authorList>
    </citation>
    <scope>IDENTIFICATION</scope>
</reference>
<evidence type="ECO:0000313" key="1">
    <source>
        <dbReference type="Proteomes" id="UP000887576"/>
    </source>
</evidence>
<protein>
    <submittedName>
        <fullName evidence="2">Secreted protein</fullName>
    </submittedName>
</protein>
<dbReference type="Proteomes" id="UP000887576">
    <property type="component" value="Unplaced"/>
</dbReference>